<evidence type="ECO:0000259" key="2">
    <source>
        <dbReference type="Pfam" id="PF00156"/>
    </source>
</evidence>
<dbReference type="Pfam" id="PF00156">
    <property type="entry name" value="Pribosyltran"/>
    <property type="match status" value="1"/>
</dbReference>
<sequence>MVVSGKGESNGAEPQTRSAFSAFFVNARALAGRLADTIVPPVCLACQAPLSVHHALCPECWCQIDFIRAPLCDRLGLPLPFDTGGVMISAAAAVRVPLYHRARAVASYDGVMRQLIHRFKYHDRHDIRRLFGGWLLQAGHELLDTADVIVPVPLNRLRLLKRRFNQAAILGGELSRRSGVKHSPMVLHRVRATRSQVGLTHAQRRQNVRGAFVIAPMGRSIVQGRRVLLVDDVVTTGATVEACAKVLLDAGAVAVDVLALALVTEPERMTT</sequence>
<protein>
    <submittedName>
        <fullName evidence="4">Phosphoribosyltransferase</fullName>
    </submittedName>
</protein>
<feature type="domain" description="Double zinc ribbon" evidence="3">
    <location>
        <begin position="35"/>
        <end position="80"/>
    </location>
</feature>
<dbReference type="OrthoDB" id="9779910at2"/>
<dbReference type="AlphaFoldDB" id="A0A0D6JCL6"/>
<dbReference type="KEGG" id="fil:BN1229_v1_0790"/>
<organism evidence="4 5">
    <name type="scientific">Candidatus Filomicrobium marinum</name>
    <dbReference type="NCBI Taxonomy" id="1608628"/>
    <lineage>
        <taxon>Bacteria</taxon>
        <taxon>Pseudomonadati</taxon>
        <taxon>Pseudomonadota</taxon>
        <taxon>Alphaproteobacteria</taxon>
        <taxon>Hyphomicrobiales</taxon>
        <taxon>Hyphomicrobiaceae</taxon>
        <taxon>Filomicrobium</taxon>
    </lineage>
</organism>
<dbReference type="PANTHER" id="PTHR47505">
    <property type="entry name" value="DNA UTILIZATION PROTEIN YHGH"/>
    <property type="match status" value="1"/>
</dbReference>
<dbReference type="InterPro" id="IPR044005">
    <property type="entry name" value="DZR_2"/>
</dbReference>
<keyword evidence="5" id="KW-1185">Reference proteome</keyword>
<evidence type="ECO:0000256" key="1">
    <source>
        <dbReference type="ARBA" id="ARBA00008007"/>
    </source>
</evidence>
<dbReference type="RefSeq" id="WP_076605276.1">
    <property type="nucleotide sequence ID" value="NZ_LN829118.1"/>
</dbReference>
<comment type="similarity">
    <text evidence="1">Belongs to the ComF/GntX family.</text>
</comment>
<accession>A0A0D6JCL6</accession>
<evidence type="ECO:0000313" key="5">
    <source>
        <dbReference type="Proteomes" id="UP000033187"/>
    </source>
</evidence>
<dbReference type="SUPFAM" id="SSF53271">
    <property type="entry name" value="PRTase-like"/>
    <property type="match status" value="1"/>
</dbReference>
<dbReference type="CDD" id="cd06223">
    <property type="entry name" value="PRTases_typeI"/>
    <property type="match status" value="1"/>
</dbReference>
<dbReference type="InterPro" id="IPR000836">
    <property type="entry name" value="PRTase_dom"/>
</dbReference>
<evidence type="ECO:0000313" key="4">
    <source>
        <dbReference type="EMBL" id="CPR16404.1"/>
    </source>
</evidence>
<keyword evidence="4" id="KW-0808">Transferase</keyword>
<dbReference type="InterPro" id="IPR029057">
    <property type="entry name" value="PRTase-like"/>
</dbReference>
<feature type="domain" description="Phosphoribosyltransferase" evidence="2">
    <location>
        <begin position="201"/>
        <end position="257"/>
    </location>
</feature>
<dbReference type="PANTHER" id="PTHR47505:SF1">
    <property type="entry name" value="DNA UTILIZATION PROTEIN YHGH"/>
    <property type="match status" value="1"/>
</dbReference>
<dbReference type="Gene3D" id="3.40.50.2020">
    <property type="match status" value="1"/>
</dbReference>
<dbReference type="KEGG" id="fiy:BN1229_v1_0794"/>
<dbReference type="Pfam" id="PF18912">
    <property type="entry name" value="DZR_2"/>
    <property type="match status" value="1"/>
</dbReference>
<gene>
    <name evidence="4" type="ORF">YBN1229_v1_0794</name>
</gene>
<keyword evidence="4" id="KW-0328">Glycosyltransferase</keyword>
<name>A0A0D6JCL6_9HYPH</name>
<dbReference type="EMBL" id="LN829119">
    <property type="protein sequence ID" value="CPR16404.1"/>
    <property type="molecule type" value="Genomic_DNA"/>
</dbReference>
<proteinExistence type="inferred from homology"/>
<dbReference type="GO" id="GO:0016757">
    <property type="term" value="F:glycosyltransferase activity"/>
    <property type="evidence" value="ECO:0007669"/>
    <property type="project" value="UniProtKB-KW"/>
</dbReference>
<dbReference type="InterPro" id="IPR051910">
    <property type="entry name" value="ComF/GntX_DNA_util-trans"/>
</dbReference>
<reference evidence="5" key="1">
    <citation type="submission" date="2015-02" db="EMBL/GenBank/DDBJ databases">
        <authorList>
            <person name="Chooi Y.-H."/>
        </authorList>
    </citation>
    <scope>NUCLEOTIDE SEQUENCE [LARGE SCALE GENOMIC DNA]</scope>
    <source>
        <strain evidence="5">strain Y</strain>
    </source>
</reference>
<dbReference type="Proteomes" id="UP000033187">
    <property type="component" value="Chromosome 1"/>
</dbReference>
<evidence type="ECO:0000259" key="3">
    <source>
        <dbReference type="Pfam" id="PF18912"/>
    </source>
</evidence>